<proteinExistence type="predicted"/>
<reference evidence="1" key="1">
    <citation type="submission" date="2022-04" db="EMBL/GenBank/DDBJ databases">
        <title>Carnegiea gigantea Genome sequencing and assembly v2.</title>
        <authorList>
            <person name="Copetti D."/>
            <person name="Sanderson M.J."/>
            <person name="Burquez A."/>
            <person name="Wojciechowski M.F."/>
        </authorList>
    </citation>
    <scope>NUCLEOTIDE SEQUENCE</scope>
    <source>
        <strain evidence="1">SGP5-SGP5p</strain>
        <tissue evidence="1">Aerial part</tissue>
    </source>
</reference>
<sequence>MSRIEGGSRSGLRRLPLKWVTVRTGSDDRSLNVVPCIGSTTTVRPGRLLLPLSTMRGWYMCTPVGTLAANSGNWSVILDLKHVENLMKLASIRVRSSHPHQLIPENYQDLCLSFTLFDAEKAARNFDIPEMIQAIFYAIVVNDAFELGIMSMDMALGP</sequence>
<evidence type="ECO:0000313" key="2">
    <source>
        <dbReference type="Proteomes" id="UP001153076"/>
    </source>
</evidence>
<dbReference type="Proteomes" id="UP001153076">
    <property type="component" value="Unassembled WGS sequence"/>
</dbReference>
<organism evidence="1 2">
    <name type="scientific">Carnegiea gigantea</name>
    <dbReference type="NCBI Taxonomy" id="171969"/>
    <lineage>
        <taxon>Eukaryota</taxon>
        <taxon>Viridiplantae</taxon>
        <taxon>Streptophyta</taxon>
        <taxon>Embryophyta</taxon>
        <taxon>Tracheophyta</taxon>
        <taxon>Spermatophyta</taxon>
        <taxon>Magnoliopsida</taxon>
        <taxon>eudicotyledons</taxon>
        <taxon>Gunneridae</taxon>
        <taxon>Pentapetalae</taxon>
        <taxon>Caryophyllales</taxon>
        <taxon>Cactineae</taxon>
        <taxon>Cactaceae</taxon>
        <taxon>Cactoideae</taxon>
        <taxon>Echinocereeae</taxon>
        <taxon>Carnegiea</taxon>
    </lineage>
</organism>
<dbReference type="EMBL" id="JAKOGI010003355">
    <property type="protein sequence ID" value="KAJ8420546.1"/>
    <property type="molecule type" value="Genomic_DNA"/>
</dbReference>
<protein>
    <submittedName>
        <fullName evidence="1">Uncharacterized protein</fullName>
    </submittedName>
</protein>
<dbReference type="AlphaFoldDB" id="A0A9Q1JHL2"/>
<accession>A0A9Q1JHL2</accession>
<comment type="caution">
    <text evidence="1">The sequence shown here is derived from an EMBL/GenBank/DDBJ whole genome shotgun (WGS) entry which is preliminary data.</text>
</comment>
<gene>
    <name evidence="1" type="ORF">Cgig2_002641</name>
</gene>
<evidence type="ECO:0000313" key="1">
    <source>
        <dbReference type="EMBL" id="KAJ8420546.1"/>
    </source>
</evidence>
<keyword evidence="2" id="KW-1185">Reference proteome</keyword>
<name>A0A9Q1JHL2_9CARY</name>